<keyword evidence="1" id="KW-0732">Signal</keyword>
<feature type="signal peptide" evidence="1">
    <location>
        <begin position="1"/>
        <end position="16"/>
    </location>
</feature>
<accession>A0A2M3ZVB9</accession>
<sequence>MVFFVFFFVLLRPGSGIETFFRVGLLVTWAYLSPECWRGRSGCWLLVAGEGKVNFKASFGVLSQTLSLSHA</sequence>
<protein>
    <submittedName>
        <fullName evidence="2">Putative secreted peptide</fullName>
    </submittedName>
</protein>
<proteinExistence type="predicted"/>
<dbReference type="AlphaFoldDB" id="A0A2M3ZVB9"/>
<feature type="chain" id="PRO_5014772759" evidence="1">
    <location>
        <begin position="17"/>
        <end position="71"/>
    </location>
</feature>
<reference evidence="2" key="1">
    <citation type="submission" date="2018-01" db="EMBL/GenBank/DDBJ databases">
        <title>An insight into the sialome of Amazonian anophelines.</title>
        <authorList>
            <person name="Ribeiro J.M."/>
            <person name="Scarpassa V."/>
            <person name="Calvo E."/>
        </authorList>
    </citation>
    <scope>NUCLEOTIDE SEQUENCE</scope>
    <source>
        <tissue evidence="2">Salivary glands</tissue>
    </source>
</reference>
<evidence type="ECO:0000256" key="1">
    <source>
        <dbReference type="SAM" id="SignalP"/>
    </source>
</evidence>
<evidence type="ECO:0000313" key="2">
    <source>
        <dbReference type="EMBL" id="MBW32496.1"/>
    </source>
</evidence>
<name>A0A2M3ZVB9_9DIPT</name>
<dbReference type="EMBL" id="GGFM01011745">
    <property type="protein sequence ID" value="MBW32496.1"/>
    <property type="molecule type" value="Transcribed_RNA"/>
</dbReference>
<organism evidence="2">
    <name type="scientific">Anopheles braziliensis</name>
    <dbReference type="NCBI Taxonomy" id="58242"/>
    <lineage>
        <taxon>Eukaryota</taxon>
        <taxon>Metazoa</taxon>
        <taxon>Ecdysozoa</taxon>
        <taxon>Arthropoda</taxon>
        <taxon>Hexapoda</taxon>
        <taxon>Insecta</taxon>
        <taxon>Pterygota</taxon>
        <taxon>Neoptera</taxon>
        <taxon>Endopterygota</taxon>
        <taxon>Diptera</taxon>
        <taxon>Nematocera</taxon>
        <taxon>Culicoidea</taxon>
        <taxon>Culicidae</taxon>
        <taxon>Anophelinae</taxon>
        <taxon>Anopheles</taxon>
    </lineage>
</organism>